<comment type="caution">
    <text evidence="3">The sequence shown here is derived from an EMBL/GenBank/DDBJ whole genome shotgun (WGS) entry which is preliminary data.</text>
</comment>
<dbReference type="EMBL" id="JBHUIG010000028">
    <property type="protein sequence ID" value="MFD2321529.1"/>
    <property type="molecule type" value="Genomic_DNA"/>
</dbReference>
<feature type="domain" description="CD-NTase associated protein 4-like DNA endonuclease" evidence="1">
    <location>
        <begin position="12"/>
        <end position="109"/>
    </location>
</feature>
<gene>
    <name evidence="3" type="ORF">ACFSPV_22805</name>
</gene>
<dbReference type="Proteomes" id="UP001597287">
    <property type="component" value="Unassembled WGS sequence"/>
</dbReference>
<proteinExistence type="predicted"/>
<evidence type="ECO:0000313" key="4">
    <source>
        <dbReference type="Proteomes" id="UP001597287"/>
    </source>
</evidence>
<dbReference type="Pfam" id="PF18145">
    <property type="entry name" value="SAVED"/>
    <property type="match status" value="1"/>
</dbReference>
<protein>
    <submittedName>
        <fullName evidence="3">DsDNA nuclease domain-containing protein</fullName>
    </submittedName>
</protein>
<dbReference type="InterPro" id="IPR025382">
    <property type="entry name" value="Cap4-like_endonuclease_dom"/>
</dbReference>
<accession>A0ABW5EXT6</accession>
<evidence type="ECO:0000259" key="2">
    <source>
        <dbReference type="Pfam" id="PF18145"/>
    </source>
</evidence>
<sequence length="465" mass="51026">MNTPLFERQATGGGIARKGFEYQDSFVLEHIPLFLSQGAFSLVVSEVLGDIEVRYFRPGGGTSCVFYEAKGEQLTKAKFWAEVERFMQVYQQAPDEYLQFVLVCKDFANEFQPLLNRLERLRGPGGSLNADSVIRSAAENEIVDTVVKLGQTKGVGRFVLERVTFTAYDDTNVDAGFGTQLERNLPLLDLSRRDTSAFRDRCRALVAESFKGPVTRLAIEQALVTCAPSIAEDWLKTPTVVELGPPTYELGPLGIDITAFNAPSRVTLGPSQWAQAARDLDEVGSFVHATRRRRGIRLMATNRMSTACMLGFYLSATKGFTLQLDHRGQVFDTAIHDKGIAGFFTNREENTASPSLEGVAVVGFPSNADNDVQAKLASLGLNGFPKLVLESTSVVADIASLNIAVAEAKAALADFRSRRQLTCVHLFIKAPSMFATALGHRLNGVGRIQLYDWDQTSYVSTVQLS</sequence>
<dbReference type="NCBIfam" id="NF033611">
    <property type="entry name" value="SAVED"/>
    <property type="match status" value="1"/>
</dbReference>
<evidence type="ECO:0000259" key="1">
    <source>
        <dbReference type="Pfam" id="PF14130"/>
    </source>
</evidence>
<keyword evidence="4" id="KW-1185">Reference proteome</keyword>
<dbReference type="Pfam" id="PF14130">
    <property type="entry name" value="Cap4_nuclease"/>
    <property type="match status" value="1"/>
</dbReference>
<dbReference type="InterPro" id="IPR040836">
    <property type="entry name" value="SAVED"/>
</dbReference>
<reference evidence="4" key="1">
    <citation type="journal article" date="2019" name="Int. J. Syst. Evol. Microbiol.">
        <title>The Global Catalogue of Microorganisms (GCM) 10K type strain sequencing project: providing services to taxonomists for standard genome sequencing and annotation.</title>
        <authorList>
            <consortium name="The Broad Institute Genomics Platform"/>
            <consortium name="The Broad Institute Genome Sequencing Center for Infectious Disease"/>
            <person name="Wu L."/>
            <person name="Ma J."/>
        </authorList>
    </citation>
    <scope>NUCLEOTIDE SEQUENCE [LARGE SCALE GENOMIC DNA]</scope>
    <source>
        <strain evidence="4">CCUG 62793</strain>
    </source>
</reference>
<organism evidence="3 4">
    <name type="scientific">Delftia deserti</name>
    <dbReference type="NCBI Taxonomy" id="1651218"/>
    <lineage>
        <taxon>Bacteria</taxon>
        <taxon>Pseudomonadati</taxon>
        <taxon>Pseudomonadota</taxon>
        <taxon>Betaproteobacteria</taxon>
        <taxon>Burkholderiales</taxon>
        <taxon>Comamonadaceae</taxon>
        <taxon>Delftia</taxon>
    </lineage>
</organism>
<evidence type="ECO:0000313" key="3">
    <source>
        <dbReference type="EMBL" id="MFD2321529.1"/>
    </source>
</evidence>
<dbReference type="RefSeq" id="WP_380109161.1">
    <property type="nucleotide sequence ID" value="NZ_JBHSIH010000001.1"/>
</dbReference>
<feature type="domain" description="SMODS-associated and fused to various effectors" evidence="2">
    <location>
        <begin position="281"/>
        <end position="463"/>
    </location>
</feature>
<name>A0ABW5EXT6_9BURK</name>